<proteinExistence type="predicted"/>
<keyword evidence="1" id="KW-1133">Transmembrane helix</keyword>
<gene>
    <name evidence="3" type="ORF">CLCOS_15900</name>
    <name evidence="2" type="ORF">WX73_03847</name>
</gene>
<dbReference type="AlphaFoldDB" id="A0A166TPD0"/>
<evidence type="ECO:0000313" key="2">
    <source>
        <dbReference type="EMBL" id="OAA93937.1"/>
    </source>
</evidence>
<feature type="transmembrane region" description="Helical" evidence="1">
    <location>
        <begin position="42"/>
        <end position="62"/>
    </location>
</feature>
<protein>
    <submittedName>
        <fullName evidence="2">ABC-2 family transporter protein</fullName>
    </submittedName>
</protein>
<feature type="transmembrane region" description="Helical" evidence="1">
    <location>
        <begin position="177"/>
        <end position="196"/>
    </location>
</feature>
<evidence type="ECO:0000256" key="1">
    <source>
        <dbReference type="SAM" id="Phobius"/>
    </source>
</evidence>
<reference evidence="3 5" key="2">
    <citation type="journal article" date="2016" name="Front. Microbiol.">
        <title>Industrial Acetogenic Biocatalysts: A Comparative Metabolic and Genomic Analysis.</title>
        <authorList>
            <person name="Bengelsdorf F."/>
            <person name="Poehlein A."/>
            <person name="Sonja S."/>
            <person name="Erz C."/>
            <person name="Hummel T."/>
            <person name="Hoffmeister S."/>
            <person name="Daniel R."/>
            <person name="Durre P."/>
        </authorList>
    </citation>
    <scope>NUCLEOTIDE SEQUENCE [LARGE SCALE GENOMIC DNA]</scope>
    <source>
        <strain evidence="3 5">PTA-10522</strain>
    </source>
</reference>
<dbReference type="Proteomes" id="UP000077384">
    <property type="component" value="Unassembled WGS sequence"/>
</dbReference>
<reference evidence="2 4" key="1">
    <citation type="journal article" date="2015" name="Biotechnol. Bioeng.">
        <title>Genome sequence and phenotypic characterization of Caulobacter segnis.</title>
        <authorList>
            <person name="Patel S."/>
            <person name="Fletcher B."/>
            <person name="Scott D.C."/>
            <person name="Ely B."/>
        </authorList>
    </citation>
    <scope>NUCLEOTIDE SEQUENCE [LARGE SCALE GENOMIC DNA]</scope>
    <source>
        <strain evidence="2 4">PS02</strain>
    </source>
</reference>
<dbReference type="EMBL" id="LROR01000038">
    <property type="protein sequence ID" value="OBR95266.1"/>
    <property type="molecule type" value="Genomic_DNA"/>
</dbReference>
<organism evidence="2 4">
    <name type="scientific">Clostridium coskatii</name>
    <dbReference type="NCBI Taxonomy" id="1705578"/>
    <lineage>
        <taxon>Bacteria</taxon>
        <taxon>Bacillati</taxon>
        <taxon>Bacillota</taxon>
        <taxon>Clostridia</taxon>
        <taxon>Eubacteriales</taxon>
        <taxon>Clostridiaceae</taxon>
        <taxon>Clostridium</taxon>
    </lineage>
</organism>
<keyword evidence="1" id="KW-0812">Transmembrane</keyword>
<accession>A0A166TPD0</accession>
<dbReference type="EMBL" id="LITQ01000009">
    <property type="protein sequence ID" value="OAA93937.1"/>
    <property type="molecule type" value="Genomic_DNA"/>
</dbReference>
<dbReference type="RefSeq" id="WP_063600599.1">
    <property type="nucleotide sequence ID" value="NZ_LITQ01000009.1"/>
</dbReference>
<evidence type="ECO:0000313" key="4">
    <source>
        <dbReference type="Proteomes" id="UP000077384"/>
    </source>
</evidence>
<comment type="caution">
    <text evidence="2">The sequence shown here is derived from an EMBL/GenBank/DDBJ whole genome shotgun (WGS) entry which is preliminary data.</text>
</comment>
<keyword evidence="5" id="KW-1185">Reference proteome</keyword>
<sequence>MFKLVKYDLQGYFKDFLIMISAIVILNVALFTRVNVWNSGSILALNMAIGFAAEIIVVIWNVKLFSRDIHEDTSILLFTLPKSGKNILMNKIVTALIQMVVVQFVIFIFTAMWIQIFKVVQGGVIDIKISYLQFIKNINPKFALFIFLSILVIYVTFLLTVYISITLSKVAIKNRKFGKLGSFIIFVILCIAQGKIDEIFSEAFPQTFKLKVLNLDIPSVNSNNVVANGVDINIASIFVSVAVLIGLFYATAYLIENKLDL</sequence>
<keyword evidence="1" id="KW-0472">Membrane</keyword>
<name>A0A166TPD0_9CLOT</name>
<evidence type="ECO:0000313" key="3">
    <source>
        <dbReference type="EMBL" id="OBR95266.1"/>
    </source>
</evidence>
<feature type="transmembrane region" description="Helical" evidence="1">
    <location>
        <begin position="12"/>
        <end position="30"/>
    </location>
</feature>
<feature type="transmembrane region" description="Helical" evidence="1">
    <location>
        <begin position="232"/>
        <end position="255"/>
    </location>
</feature>
<dbReference type="Proteomes" id="UP000093694">
    <property type="component" value="Unassembled WGS sequence"/>
</dbReference>
<evidence type="ECO:0000313" key="5">
    <source>
        <dbReference type="Proteomes" id="UP000093694"/>
    </source>
</evidence>
<feature type="transmembrane region" description="Helical" evidence="1">
    <location>
        <begin position="92"/>
        <end position="114"/>
    </location>
</feature>
<dbReference type="PATRIC" id="fig|1705578.3.peg.3922"/>
<feature type="transmembrane region" description="Helical" evidence="1">
    <location>
        <begin position="142"/>
        <end position="165"/>
    </location>
</feature>